<dbReference type="GO" id="GO:0003677">
    <property type="term" value="F:DNA binding"/>
    <property type="evidence" value="ECO:0007669"/>
    <property type="project" value="UniProtKB-KW"/>
</dbReference>
<organism evidence="4 5">
    <name type="scientific">Sclerotinia borealis (strain F-4128)</name>
    <dbReference type="NCBI Taxonomy" id="1432307"/>
    <lineage>
        <taxon>Eukaryota</taxon>
        <taxon>Fungi</taxon>
        <taxon>Dikarya</taxon>
        <taxon>Ascomycota</taxon>
        <taxon>Pezizomycotina</taxon>
        <taxon>Leotiomycetes</taxon>
        <taxon>Helotiales</taxon>
        <taxon>Sclerotiniaceae</taxon>
        <taxon>Sclerotinia</taxon>
    </lineage>
</organism>
<keyword evidence="5" id="KW-1185">Reference proteome</keyword>
<accession>W9C0L8</accession>
<sequence length="89" mass="10317">MSHRSAAKLYNIPETTLRNRMNGLTPLQECRPPTQKLTKLEEEVILQYILDMDTRGFAPRLSGMEDMANDILDTRGTHYIGKLWAHRFV</sequence>
<dbReference type="Gene3D" id="1.10.10.60">
    <property type="entry name" value="Homeodomain-like"/>
    <property type="match status" value="1"/>
</dbReference>
<evidence type="ECO:0000256" key="1">
    <source>
        <dbReference type="ARBA" id="ARBA00023125"/>
    </source>
</evidence>
<evidence type="ECO:0000256" key="2">
    <source>
        <dbReference type="ARBA" id="ARBA00023242"/>
    </source>
</evidence>
<evidence type="ECO:0000313" key="5">
    <source>
        <dbReference type="Proteomes" id="UP000019487"/>
    </source>
</evidence>
<dbReference type="EMBL" id="AYSA01001051">
    <property type="protein sequence ID" value="ESZ89461.1"/>
    <property type="molecule type" value="Genomic_DNA"/>
</dbReference>
<dbReference type="SUPFAM" id="SSF46689">
    <property type="entry name" value="Homeodomain-like"/>
    <property type="match status" value="1"/>
</dbReference>
<comment type="caution">
    <text evidence="4">The sequence shown here is derived from an EMBL/GenBank/DDBJ whole genome shotgun (WGS) entry which is preliminary data.</text>
</comment>
<evidence type="ECO:0000313" key="4">
    <source>
        <dbReference type="EMBL" id="ESZ89461.1"/>
    </source>
</evidence>
<dbReference type="InterPro" id="IPR007889">
    <property type="entry name" value="HTH_Psq"/>
</dbReference>
<reference evidence="4 5" key="1">
    <citation type="journal article" date="2014" name="Genome Announc.">
        <title>Draft genome sequence of Sclerotinia borealis, a psychrophilic plant pathogenic fungus.</title>
        <authorList>
            <person name="Mardanov A.V."/>
            <person name="Beletsky A.V."/>
            <person name="Kadnikov V.V."/>
            <person name="Ignatov A.N."/>
            <person name="Ravin N.V."/>
        </authorList>
    </citation>
    <scope>NUCLEOTIDE SEQUENCE [LARGE SCALE GENOMIC DNA]</scope>
    <source>
        <strain evidence="5">F-4157</strain>
    </source>
</reference>
<dbReference type="Pfam" id="PF05225">
    <property type="entry name" value="HTH_psq"/>
    <property type="match status" value="1"/>
</dbReference>
<keyword evidence="1" id="KW-0238">DNA-binding</keyword>
<protein>
    <recommendedName>
        <fullName evidence="3">HTH CENPB-type domain-containing protein</fullName>
    </recommendedName>
</protein>
<keyword evidence="2" id="KW-0539">Nucleus</keyword>
<dbReference type="InterPro" id="IPR009057">
    <property type="entry name" value="Homeodomain-like_sf"/>
</dbReference>
<name>W9C0L8_SCLBF</name>
<dbReference type="AlphaFoldDB" id="W9C0L8"/>
<dbReference type="PROSITE" id="PS51253">
    <property type="entry name" value="HTH_CENPB"/>
    <property type="match status" value="1"/>
</dbReference>
<dbReference type="Proteomes" id="UP000019487">
    <property type="component" value="Unassembled WGS sequence"/>
</dbReference>
<proteinExistence type="predicted"/>
<dbReference type="OrthoDB" id="3439594at2759"/>
<evidence type="ECO:0000259" key="3">
    <source>
        <dbReference type="PROSITE" id="PS51253"/>
    </source>
</evidence>
<dbReference type="HOGENOM" id="CLU_013929_8_5_1"/>
<dbReference type="InterPro" id="IPR006600">
    <property type="entry name" value="HTH_CenpB_DNA-bd_dom"/>
</dbReference>
<feature type="domain" description="HTH CENPB-type" evidence="3">
    <location>
        <begin position="29"/>
        <end position="89"/>
    </location>
</feature>
<gene>
    <name evidence="4" type="ORF">SBOR_10155</name>
</gene>